<comment type="subcellular location">
    <subcellularLocation>
        <location evidence="1">Cytoplasm</location>
        <location evidence="1">Cytoskeleton</location>
        <location evidence="1">Microtubule organizing center</location>
    </subcellularLocation>
</comment>
<name>A0ABQ8U1U4_9EUKA</name>
<evidence type="ECO:0000256" key="2">
    <source>
        <dbReference type="ARBA" id="ARBA00022490"/>
    </source>
</evidence>
<reference evidence="7" key="1">
    <citation type="journal article" date="2022" name="bioRxiv">
        <title>Genomics of Preaxostyla Flagellates Illuminates Evolutionary Transitions and the Path Towards Mitochondrial Loss.</title>
        <authorList>
            <person name="Novak L.V.F."/>
            <person name="Treitli S.C."/>
            <person name="Pyrih J."/>
            <person name="Halakuc P."/>
            <person name="Pipaliya S.V."/>
            <person name="Vacek V."/>
            <person name="Brzon O."/>
            <person name="Soukal P."/>
            <person name="Eme L."/>
            <person name="Dacks J.B."/>
            <person name="Karnkowska A."/>
            <person name="Elias M."/>
            <person name="Hampl V."/>
        </authorList>
    </citation>
    <scope>NUCLEOTIDE SEQUENCE</scope>
    <source>
        <strain evidence="7">RCP-MX</strain>
    </source>
</reference>
<evidence type="ECO:0000313" key="7">
    <source>
        <dbReference type="EMBL" id="KAJ4453159.1"/>
    </source>
</evidence>
<dbReference type="InterPro" id="IPR041470">
    <property type="entry name" value="GCP_N"/>
</dbReference>
<dbReference type="Pfam" id="PF17681">
    <property type="entry name" value="GCP_N_terminal"/>
    <property type="match status" value="1"/>
</dbReference>
<dbReference type="PANTHER" id="PTHR19302:SF27">
    <property type="entry name" value="GAMMA-TUBULIN COMPLEX COMPONENT 4"/>
    <property type="match status" value="1"/>
</dbReference>
<keyword evidence="3" id="KW-0493">Microtubule</keyword>
<keyword evidence="2" id="KW-0963">Cytoplasm</keyword>
<dbReference type="Proteomes" id="UP001141327">
    <property type="component" value="Unassembled WGS sequence"/>
</dbReference>
<evidence type="ECO:0000256" key="1">
    <source>
        <dbReference type="ARBA" id="ARBA00004267"/>
    </source>
</evidence>
<dbReference type="EMBL" id="JAPMOS010000306">
    <property type="protein sequence ID" value="KAJ4453159.1"/>
    <property type="molecule type" value="Genomic_DNA"/>
</dbReference>
<organism evidence="7 8">
    <name type="scientific">Paratrimastix pyriformis</name>
    <dbReference type="NCBI Taxonomy" id="342808"/>
    <lineage>
        <taxon>Eukaryota</taxon>
        <taxon>Metamonada</taxon>
        <taxon>Preaxostyla</taxon>
        <taxon>Paratrimastigidae</taxon>
        <taxon>Paratrimastix</taxon>
    </lineage>
</organism>
<accession>A0ABQ8U1U4</accession>
<feature type="domain" description="Gamma tubulin complex component protein N-terminal" evidence="6">
    <location>
        <begin position="4"/>
        <end position="161"/>
    </location>
</feature>
<proteinExistence type="predicted"/>
<evidence type="ECO:0000256" key="4">
    <source>
        <dbReference type="ARBA" id="ARBA00023212"/>
    </source>
</evidence>
<dbReference type="InterPro" id="IPR007259">
    <property type="entry name" value="GCP"/>
</dbReference>
<evidence type="ECO:0000259" key="6">
    <source>
        <dbReference type="Pfam" id="PF17681"/>
    </source>
</evidence>
<keyword evidence="8" id="KW-1185">Reference proteome</keyword>
<keyword evidence="4" id="KW-0206">Cytoskeleton</keyword>
<evidence type="ECO:0000313" key="8">
    <source>
        <dbReference type="Proteomes" id="UP001141327"/>
    </source>
</evidence>
<sequence length="419" mass="45412">MLFECLHCLEGITGDVFIEDHKNLTFRVADGVPLSTPEILLYNRIGSIGWAYSHLSEWCGSFRNGTGDQVAATSSQYVRTLCSTLDNLTLDKYREILVSTIDDPTTSVTSLLVTFTEYELLFPPLLALKHEITTSNLAGGMLLGALARHTASGVPAVRRCMLQTAFQVQPRLVPVYVRLACAEAVLFIGKAVRTLPTATSLLAPSARSRTMSEDDEDSPDAAADDGDDAATGPCAGLRLSGAEEGAFVTLIAELRRMPTFTPAPFERAVESMRLTAAQHLWSYLVDQSHLLDHITAWKDIGLLGRGDLYQCFVEESRPLMQLSPGPTAQQAHICVMIFVAVLSGSTRGLIDVQVPWQAAVQRSGLEDDPFVRLFQPCILPESAPGPPGPPTPAAQPYFSAASGFLQKAVVTRNIIPVKI</sequence>
<dbReference type="Gene3D" id="1.20.120.1900">
    <property type="entry name" value="Gamma-tubulin complex, C-terminal domain"/>
    <property type="match status" value="1"/>
</dbReference>
<evidence type="ECO:0000256" key="3">
    <source>
        <dbReference type="ARBA" id="ARBA00022701"/>
    </source>
</evidence>
<evidence type="ECO:0000256" key="5">
    <source>
        <dbReference type="SAM" id="MobiDB-lite"/>
    </source>
</evidence>
<dbReference type="InterPro" id="IPR042241">
    <property type="entry name" value="GCP_C_sf"/>
</dbReference>
<feature type="compositionally biased region" description="Acidic residues" evidence="5">
    <location>
        <begin position="213"/>
        <end position="228"/>
    </location>
</feature>
<feature type="region of interest" description="Disordered" evidence="5">
    <location>
        <begin position="204"/>
        <end position="229"/>
    </location>
</feature>
<comment type="caution">
    <text evidence="7">The sequence shown here is derived from an EMBL/GenBank/DDBJ whole genome shotgun (WGS) entry which is preliminary data.</text>
</comment>
<gene>
    <name evidence="7" type="ORF">PAPYR_12454</name>
</gene>
<protein>
    <submittedName>
        <fullName evidence="7">Gamma-tubulin ring complex protein</fullName>
    </submittedName>
</protein>
<dbReference type="PANTHER" id="PTHR19302">
    <property type="entry name" value="GAMMA TUBULIN COMPLEX PROTEIN"/>
    <property type="match status" value="1"/>
</dbReference>